<feature type="DNA-binding region" description="H-T-H motif" evidence="2">
    <location>
        <begin position="33"/>
        <end position="52"/>
    </location>
</feature>
<accession>A0A1M6U595</accession>
<dbReference type="PROSITE" id="PS50977">
    <property type="entry name" value="HTH_TETR_2"/>
    <property type="match status" value="1"/>
</dbReference>
<dbReference type="RefSeq" id="WP_073112664.1">
    <property type="nucleotide sequence ID" value="NZ_FQZY01000067.1"/>
</dbReference>
<keyword evidence="1 2" id="KW-0238">DNA-binding</keyword>
<feature type="domain" description="HTH tetR-type" evidence="3">
    <location>
        <begin position="10"/>
        <end position="70"/>
    </location>
</feature>
<dbReference type="Proteomes" id="UP000184301">
    <property type="component" value="Unassembled WGS sequence"/>
</dbReference>
<dbReference type="PANTHER" id="PTHR43479:SF11">
    <property type="entry name" value="ACREF_ENVCD OPERON REPRESSOR-RELATED"/>
    <property type="match status" value="1"/>
</dbReference>
<dbReference type="OrthoDB" id="9812484at2"/>
<reference evidence="4 5" key="1">
    <citation type="submission" date="2016-11" db="EMBL/GenBank/DDBJ databases">
        <authorList>
            <person name="Jaros S."/>
            <person name="Januszkiewicz K."/>
            <person name="Wedrychowicz H."/>
        </authorList>
    </citation>
    <scope>NUCLEOTIDE SEQUENCE [LARGE SCALE GENOMIC DNA]</scope>
    <source>
        <strain evidence="4 5">DSM 15480</strain>
    </source>
</reference>
<dbReference type="InterPro" id="IPR039532">
    <property type="entry name" value="TetR_C_Firmicutes"/>
</dbReference>
<gene>
    <name evidence="4" type="ORF">SAMN02745243_03403</name>
</gene>
<dbReference type="PANTHER" id="PTHR43479">
    <property type="entry name" value="ACREF/ENVCD OPERON REPRESSOR-RELATED"/>
    <property type="match status" value="1"/>
</dbReference>
<dbReference type="InterPro" id="IPR001647">
    <property type="entry name" value="HTH_TetR"/>
</dbReference>
<dbReference type="AlphaFoldDB" id="A0A1M6U595"/>
<proteinExistence type="predicted"/>
<keyword evidence="5" id="KW-1185">Reference proteome</keyword>
<dbReference type="EMBL" id="FQZY01000067">
    <property type="protein sequence ID" value="SHK64340.1"/>
    <property type="molecule type" value="Genomic_DNA"/>
</dbReference>
<evidence type="ECO:0000256" key="2">
    <source>
        <dbReference type="PROSITE-ProRule" id="PRU00335"/>
    </source>
</evidence>
<dbReference type="Gene3D" id="1.10.357.10">
    <property type="entry name" value="Tetracycline Repressor, domain 2"/>
    <property type="match status" value="1"/>
</dbReference>
<dbReference type="GO" id="GO:0003677">
    <property type="term" value="F:DNA binding"/>
    <property type="evidence" value="ECO:0007669"/>
    <property type="project" value="UniProtKB-UniRule"/>
</dbReference>
<evidence type="ECO:0000256" key="1">
    <source>
        <dbReference type="ARBA" id="ARBA00023125"/>
    </source>
</evidence>
<dbReference type="STRING" id="1121950.SAMN02745243_03403"/>
<sequence length="189" mass="22616">MYRGNNPSAMRSREWIREALIRLLSNQRYAKISIKEICSEADLSRQTFYQIYESKDEIMAYHFECLFLAFKEECADFKDISIREITTQFFTFFYEEKSFVKILIENKLTFYLEEMFEQYLPRIDIFKKYNEKEANPDYTIAFVSGALTQILIHWFDKDFNLTIDEIARETEETIMARVIGQSIIVSNTN</sequence>
<organism evidence="4 5">
    <name type="scientific">Hespellia stercorisuis DSM 15480</name>
    <dbReference type="NCBI Taxonomy" id="1121950"/>
    <lineage>
        <taxon>Bacteria</taxon>
        <taxon>Bacillati</taxon>
        <taxon>Bacillota</taxon>
        <taxon>Clostridia</taxon>
        <taxon>Lachnospirales</taxon>
        <taxon>Lachnospiraceae</taxon>
        <taxon>Hespellia</taxon>
    </lineage>
</organism>
<dbReference type="InterPro" id="IPR009057">
    <property type="entry name" value="Homeodomain-like_sf"/>
</dbReference>
<protein>
    <submittedName>
        <fullName evidence="4">Transcriptional regulator, TetR family</fullName>
    </submittedName>
</protein>
<dbReference type="Pfam" id="PF00440">
    <property type="entry name" value="TetR_N"/>
    <property type="match status" value="1"/>
</dbReference>
<evidence type="ECO:0000259" key="3">
    <source>
        <dbReference type="PROSITE" id="PS50977"/>
    </source>
</evidence>
<evidence type="ECO:0000313" key="4">
    <source>
        <dbReference type="EMBL" id="SHK64340.1"/>
    </source>
</evidence>
<dbReference type="SUPFAM" id="SSF46689">
    <property type="entry name" value="Homeodomain-like"/>
    <property type="match status" value="1"/>
</dbReference>
<dbReference type="InterPro" id="IPR050624">
    <property type="entry name" value="HTH-type_Tx_Regulator"/>
</dbReference>
<evidence type="ECO:0000313" key="5">
    <source>
        <dbReference type="Proteomes" id="UP000184301"/>
    </source>
</evidence>
<name>A0A1M6U595_9FIRM</name>
<dbReference type="Pfam" id="PF14278">
    <property type="entry name" value="TetR_C_8"/>
    <property type="match status" value="1"/>
</dbReference>